<accession>A0A251UB89</accession>
<reference evidence="2" key="2">
    <citation type="submission" date="2017-02" db="EMBL/GenBank/DDBJ databases">
        <title>Sunflower complete genome.</title>
        <authorList>
            <person name="Langlade N."/>
            <person name="Munos S."/>
        </authorList>
    </citation>
    <scope>NUCLEOTIDE SEQUENCE [LARGE SCALE GENOMIC DNA]</scope>
    <source>
        <tissue evidence="2">Leaves</tissue>
    </source>
</reference>
<proteinExistence type="predicted"/>
<dbReference type="AlphaFoldDB" id="A0A251UB89"/>
<dbReference type="Proteomes" id="UP000215914">
    <property type="component" value="Chromosome 7"/>
</dbReference>
<reference evidence="1" key="3">
    <citation type="submission" date="2020-06" db="EMBL/GenBank/DDBJ databases">
        <title>Helianthus annuus Genome sequencing and assembly Release 2.</title>
        <authorList>
            <person name="Gouzy J."/>
            <person name="Langlade N."/>
            <person name="Munos S."/>
        </authorList>
    </citation>
    <scope>NUCLEOTIDE SEQUENCE</scope>
    <source>
        <tissue evidence="1">Leaves</tissue>
    </source>
</reference>
<dbReference type="EMBL" id="CM007896">
    <property type="protein sequence ID" value="OTG20339.1"/>
    <property type="molecule type" value="Genomic_DNA"/>
</dbReference>
<protein>
    <submittedName>
        <fullName evidence="2">Uncharacterized protein</fullName>
    </submittedName>
</protein>
<keyword evidence="3" id="KW-1185">Reference proteome</keyword>
<evidence type="ECO:0000313" key="1">
    <source>
        <dbReference type="EMBL" id="KAF5754829.1"/>
    </source>
</evidence>
<dbReference type="EMBL" id="MNCJ02000332">
    <property type="protein sequence ID" value="KAF5754829.1"/>
    <property type="molecule type" value="Genomic_DNA"/>
</dbReference>
<dbReference type="Gramene" id="mRNA:HanXRQr2_Chr17g0795661">
    <property type="protein sequence ID" value="mRNA:HanXRQr2_Chr17g0795661"/>
    <property type="gene ID" value="HanXRQr2_Chr17g0795661"/>
</dbReference>
<sequence>MTHGSSPNSPATLGIGYRQCCRFNRGKHSSSNGDCFSFDVHSSHPKFQAA</sequence>
<name>A0A251UB89_HELAN</name>
<gene>
    <name evidence="2" type="ORF">HannXRQ_Chr07g0191961</name>
    <name evidence="1" type="ORF">HanXRQr2_Chr17g0795661</name>
</gene>
<reference evidence="1 3" key="1">
    <citation type="journal article" date="2017" name="Nature">
        <title>The sunflower genome provides insights into oil metabolism, flowering and Asterid evolution.</title>
        <authorList>
            <person name="Badouin H."/>
            <person name="Gouzy J."/>
            <person name="Grassa C.J."/>
            <person name="Murat F."/>
            <person name="Staton S.E."/>
            <person name="Cottret L."/>
            <person name="Lelandais-Briere C."/>
            <person name="Owens G.L."/>
            <person name="Carrere S."/>
            <person name="Mayjonade B."/>
            <person name="Legrand L."/>
            <person name="Gill N."/>
            <person name="Kane N.C."/>
            <person name="Bowers J.E."/>
            <person name="Hubner S."/>
            <person name="Bellec A."/>
            <person name="Berard A."/>
            <person name="Berges H."/>
            <person name="Blanchet N."/>
            <person name="Boniface M.C."/>
            <person name="Brunel D."/>
            <person name="Catrice O."/>
            <person name="Chaidir N."/>
            <person name="Claudel C."/>
            <person name="Donnadieu C."/>
            <person name="Faraut T."/>
            <person name="Fievet G."/>
            <person name="Helmstetter N."/>
            <person name="King M."/>
            <person name="Knapp S.J."/>
            <person name="Lai Z."/>
            <person name="Le Paslier M.C."/>
            <person name="Lippi Y."/>
            <person name="Lorenzon L."/>
            <person name="Mandel J.R."/>
            <person name="Marage G."/>
            <person name="Marchand G."/>
            <person name="Marquand E."/>
            <person name="Bret-Mestries E."/>
            <person name="Morien E."/>
            <person name="Nambeesan S."/>
            <person name="Nguyen T."/>
            <person name="Pegot-Espagnet P."/>
            <person name="Pouilly N."/>
            <person name="Raftis F."/>
            <person name="Sallet E."/>
            <person name="Schiex T."/>
            <person name="Thomas J."/>
            <person name="Vandecasteele C."/>
            <person name="Vares D."/>
            <person name="Vear F."/>
            <person name="Vautrin S."/>
            <person name="Crespi M."/>
            <person name="Mangin B."/>
            <person name="Burke J.M."/>
            <person name="Salse J."/>
            <person name="Munos S."/>
            <person name="Vincourt P."/>
            <person name="Rieseberg L.H."/>
            <person name="Langlade N.B."/>
        </authorList>
    </citation>
    <scope>NUCLEOTIDE SEQUENCE [LARGE SCALE GENOMIC DNA]</scope>
    <source>
        <strain evidence="3">cv. SF193</strain>
        <tissue evidence="1">Leaves</tissue>
    </source>
</reference>
<evidence type="ECO:0000313" key="2">
    <source>
        <dbReference type="EMBL" id="OTG20339.1"/>
    </source>
</evidence>
<evidence type="ECO:0000313" key="3">
    <source>
        <dbReference type="Proteomes" id="UP000215914"/>
    </source>
</evidence>
<organism evidence="2 3">
    <name type="scientific">Helianthus annuus</name>
    <name type="common">Common sunflower</name>
    <dbReference type="NCBI Taxonomy" id="4232"/>
    <lineage>
        <taxon>Eukaryota</taxon>
        <taxon>Viridiplantae</taxon>
        <taxon>Streptophyta</taxon>
        <taxon>Embryophyta</taxon>
        <taxon>Tracheophyta</taxon>
        <taxon>Spermatophyta</taxon>
        <taxon>Magnoliopsida</taxon>
        <taxon>eudicotyledons</taxon>
        <taxon>Gunneridae</taxon>
        <taxon>Pentapetalae</taxon>
        <taxon>asterids</taxon>
        <taxon>campanulids</taxon>
        <taxon>Asterales</taxon>
        <taxon>Asteraceae</taxon>
        <taxon>Asteroideae</taxon>
        <taxon>Heliantheae alliance</taxon>
        <taxon>Heliantheae</taxon>
        <taxon>Helianthus</taxon>
    </lineage>
</organism>
<dbReference type="InParanoid" id="A0A251UB89"/>